<evidence type="ECO:0000313" key="13">
    <source>
        <dbReference type="EMBL" id="GAD52756.1"/>
    </source>
</evidence>
<keyword evidence="7 10" id="KW-0472">Membrane</keyword>
<evidence type="ECO:0000256" key="9">
    <source>
        <dbReference type="ARBA" id="ARBA00068671"/>
    </source>
</evidence>
<evidence type="ECO:0000313" key="14">
    <source>
        <dbReference type="Proteomes" id="UP000016986"/>
    </source>
</evidence>
<dbReference type="PANTHER" id="PTHR11629">
    <property type="entry name" value="VACUOLAR PROTON ATPASES"/>
    <property type="match status" value="1"/>
</dbReference>
<feature type="transmembrane region" description="Helical" evidence="10">
    <location>
        <begin position="382"/>
        <end position="403"/>
    </location>
</feature>
<evidence type="ECO:0000256" key="3">
    <source>
        <dbReference type="ARBA" id="ARBA00022448"/>
    </source>
</evidence>
<evidence type="ECO:0000256" key="2">
    <source>
        <dbReference type="ARBA" id="ARBA00009904"/>
    </source>
</evidence>
<keyword evidence="3 10" id="KW-0813">Transport</keyword>
<comment type="subcellular location">
    <subcellularLocation>
        <location evidence="1">Membrane</location>
        <topology evidence="1">Multi-pass membrane protein</topology>
    </subcellularLocation>
</comment>
<proteinExistence type="inferred from homology"/>
<evidence type="ECO:0000256" key="6">
    <source>
        <dbReference type="ARBA" id="ARBA00023065"/>
    </source>
</evidence>
<accession>U2YFF4</accession>
<dbReference type="GO" id="GO:0051117">
    <property type="term" value="F:ATPase binding"/>
    <property type="evidence" value="ECO:0007669"/>
    <property type="project" value="TreeGrafter"/>
</dbReference>
<evidence type="ECO:0000256" key="4">
    <source>
        <dbReference type="ARBA" id="ARBA00022692"/>
    </source>
</evidence>
<keyword evidence="5 10" id="KW-1133">Transmembrane helix</keyword>
<protein>
    <recommendedName>
        <fullName evidence="9 10">A-type ATP synthase subunit I</fullName>
    </recommendedName>
</protein>
<comment type="caution">
    <text evidence="13">The sequence shown here is derived from an EMBL/GenBank/DDBJ whole genome shotgun (WGS) entry which is preliminary data.</text>
</comment>
<sequence length="547" mass="59257">MFTEGDVFAAVAYPESGASEDALSEALVGLDVERYEIPEAEGSPADHLERLEHRKQQLQSDLESVESELRSLRLEHAGFLLAAEEKLNIEVQKAEAPLSFATTEHAFFAEGWIPTSDYESYASALKDELGERIEVEELERADYEPERDVPAAGFAPAGEEAEGEGKLATDGGANAGTADEPPVVQNNPWFAKPFEVLVQAINRPNYHEIDPTIVLFLTFPLFFGFMIGDIGYGAVYALVGYALYTRVDSEGIRSLGFVAIVAGIVTMVFGILYGEVFGMHLPYVPLLNRGLEPGFADWAELWLLASVLAGLVHLTVGYVFDFVKQLTHGPKDAVLESGSLVVVMLGIWLWVFSKPKTIQPDWLIGTSNVLNGNPVPLGFTGFPGVVGAVGLWMIPIGLVLAYFGGGGIEAYEGLVNSITHVLSYTRLGAEVLAEGGIAFVINLLFFGAYSHEGEYHYLVNQTASEALAHHSEASVMFPGLLHSGVVGIVAGIVVLVLGHLLVLALGITSAGMQAIRLEYVEFFGKFYEGGGKKYEPFGHQRTYTTQD</sequence>
<name>U2YFF4_9EURY</name>
<feature type="transmembrane region" description="Helical" evidence="10">
    <location>
        <begin position="424"/>
        <end position="449"/>
    </location>
</feature>
<keyword evidence="4 10" id="KW-0812">Transmembrane</keyword>
<dbReference type="AlphaFoldDB" id="U2YFF4"/>
<dbReference type="eggNOG" id="arCOG04138">
    <property type="taxonomic scope" value="Archaea"/>
</dbReference>
<evidence type="ECO:0000256" key="8">
    <source>
        <dbReference type="ARBA" id="ARBA00059506"/>
    </source>
</evidence>
<dbReference type="Proteomes" id="UP000016986">
    <property type="component" value="Unassembled WGS sequence"/>
</dbReference>
<dbReference type="InterPro" id="IPR002490">
    <property type="entry name" value="V-ATPase_116kDa_su"/>
</dbReference>
<evidence type="ECO:0000256" key="7">
    <source>
        <dbReference type="ARBA" id="ARBA00023136"/>
    </source>
</evidence>
<keyword evidence="11" id="KW-0175">Coiled coil</keyword>
<feature type="transmembrane region" description="Helical" evidence="10">
    <location>
        <begin position="485"/>
        <end position="507"/>
    </location>
</feature>
<dbReference type="GO" id="GO:0016471">
    <property type="term" value="C:vacuolar proton-transporting V-type ATPase complex"/>
    <property type="evidence" value="ECO:0007669"/>
    <property type="project" value="TreeGrafter"/>
</dbReference>
<gene>
    <name evidence="13" type="ORF">MBEHAL_1516</name>
</gene>
<evidence type="ECO:0000256" key="11">
    <source>
        <dbReference type="SAM" id="Coils"/>
    </source>
</evidence>
<comment type="similarity">
    <text evidence="2 10">Belongs to the V-ATPase 116 kDa subunit family.</text>
</comment>
<feature type="compositionally biased region" description="Low complexity" evidence="12">
    <location>
        <begin position="168"/>
        <end position="179"/>
    </location>
</feature>
<feature type="transmembrane region" description="Helical" evidence="10">
    <location>
        <begin position="255"/>
        <end position="281"/>
    </location>
</feature>
<reference evidence="13 14" key="1">
    <citation type="submission" date="2013-09" db="EMBL/GenBank/DDBJ databases">
        <title>Whole genome sequencing of Halarchaeum acidiphilum strain MH1-52-1.</title>
        <authorList>
            <person name="Shimane Y."/>
            <person name="Minegishi H."/>
            <person name="Nishi S."/>
            <person name="Echigo A."/>
            <person name="Shuto A."/>
            <person name="Konishi M."/>
            <person name="Ito T."/>
            <person name="Ohkuma M."/>
            <person name="Ohta Y."/>
            <person name="Nagano Y."/>
            <person name="Tsubouchi T."/>
            <person name="Mori K."/>
            <person name="Usui K."/>
            <person name="Kamekura M."/>
            <person name="Usami R."/>
            <person name="Takaki Y."/>
            <person name="Hatada Y."/>
        </authorList>
    </citation>
    <scope>NUCLEOTIDE SEQUENCE [LARGE SCALE GENOMIC DNA]</scope>
    <source>
        <strain evidence="13 14">JCM 16109</strain>
    </source>
</reference>
<feature type="transmembrane region" description="Helical" evidence="10">
    <location>
        <begin position="301"/>
        <end position="321"/>
    </location>
</feature>
<evidence type="ECO:0000256" key="5">
    <source>
        <dbReference type="ARBA" id="ARBA00022989"/>
    </source>
</evidence>
<keyword evidence="6 10" id="KW-0406">Ion transport</keyword>
<evidence type="ECO:0000256" key="10">
    <source>
        <dbReference type="RuleBase" id="RU361189"/>
    </source>
</evidence>
<evidence type="ECO:0000256" key="12">
    <source>
        <dbReference type="SAM" id="MobiDB-lite"/>
    </source>
</evidence>
<dbReference type="Pfam" id="PF01496">
    <property type="entry name" value="V_ATPase_I"/>
    <property type="match status" value="1"/>
</dbReference>
<dbReference type="GO" id="GO:0046961">
    <property type="term" value="F:proton-transporting ATPase activity, rotational mechanism"/>
    <property type="evidence" value="ECO:0007669"/>
    <property type="project" value="InterPro"/>
</dbReference>
<organism evidence="13 14">
    <name type="scientific">Halarchaeum acidiphilum MH1-52-1</name>
    <dbReference type="NCBI Taxonomy" id="1261545"/>
    <lineage>
        <taxon>Archaea</taxon>
        <taxon>Methanobacteriati</taxon>
        <taxon>Methanobacteriota</taxon>
        <taxon>Stenosarchaea group</taxon>
        <taxon>Halobacteria</taxon>
        <taxon>Halobacteriales</taxon>
        <taxon>Halobacteriaceae</taxon>
    </lineage>
</organism>
<feature type="transmembrane region" description="Helical" evidence="10">
    <location>
        <begin position="213"/>
        <end position="243"/>
    </location>
</feature>
<dbReference type="EMBL" id="BATA01000034">
    <property type="protein sequence ID" value="GAD52756.1"/>
    <property type="molecule type" value="Genomic_DNA"/>
</dbReference>
<feature type="coiled-coil region" evidence="11">
    <location>
        <begin position="48"/>
        <end position="75"/>
    </location>
</feature>
<comment type="function">
    <text evidence="8">Component of the A-type ATP synthase that produces ATP from ADP in the presence of a proton gradient across the membrane.</text>
</comment>
<dbReference type="GO" id="GO:0007035">
    <property type="term" value="P:vacuolar acidification"/>
    <property type="evidence" value="ECO:0007669"/>
    <property type="project" value="TreeGrafter"/>
</dbReference>
<dbReference type="GO" id="GO:0033179">
    <property type="term" value="C:proton-transporting V-type ATPase, V0 domain"/>
    <property type="evidence" value="ECO:0007669"/>
    <property type="project" value="InterPro"/>
</dbReference>
<keyword evidence="14" id="KW-1185">Reference proteome</keyword>
<feature type="region of interest" description="Disordered" evidence="12">
    <location>
        <begin position="156"/>
        <end position="179"/>
    </location>
</feature>
<evidence type="ECO:0000256" key="1">
    <source>
        <dbReference type="ARBA" id="ARBA00004141"/>
    </source>
</evidence>
<dbReference type="PANTHER" id="PTHR11629:SF63">
    <property type="entry name" value="V-TYPE PROTON ATPASE SUBUNIT A"/>
    <property type="match status" value="1"/>
</dbReference>
<feature type="transmembrane region" description="Helical" evidence="10">
    <location>
        <begin position="333"/>
        <end position="352"/>
    </location>
</feature>